<sequence>MEGASPLRIQERKPKEATYLVHGDRHQRSNSRLRKQSFVYLFLVTVGLQPYERRSNGNREHLLEVEDQTPVAEGAQVFPLDAETQGEEAETPMAFHVHGLHLPPALGART</sequence>
<protein>
    <submittedName>
        <fullName evidence="1">Uncharacterized protein</fullName>
    </submittedName>
</protein>
<dbReference type="Proteomes" id="UP001057402">
    <property type="component" value="Chromosome 4"/>
</dbReference>
<keyword evidence="2" id="KW-1185">Reference proteome</keyword>
<organism evidence="1 2">
    <name type="scientific">Melastoma candidum</name>
    <dbReference type="NCBI Taxonomy" id="119954"/>
    <lineage>
        <taxon>Eukaryota</taxon>
        <taxon>Viridiplantae</taxon>
        <taxon>Streptophyta</taxon>
        <taxon>Embryophyta</taxon>
        <taxon>Tracheophyta</taxon>
        <taxon>Spermatophyta</taxon>
        <taxon>Magnoliopsida</taxon>
        <taxon>eudicotyledons</taxon>
        <taxon>Gunneridae</taxon>
        <taxon>Pentapetalae</taxon>
        <taxon>rosids</taxon>
        <taxon>malvids</taxon>
        <taxon>Myrtales</taxon>
        <taxon>Melastomataceae</taxon>
        <taxon>Melastomatoideae</taxon>
        <taxon>Melastomateae</taxon>
        <taxon>Melastoma</taxon>
    </lineage>
</organism>
<accession>A0ACB9RGU6</accession>
<dbReference type="EMBL" id="CM042883">
    <property type="protein sequence ID" value="KAI4376834.1"/>
    <property type="molecule type" value="Genomic_DNA"/>
</dbReference>
<reference evidence="2" key="1">
    <citation type="journal article" date="2023" name="Front. Plant Sci.">
        <title>Chromosomal-level genome assembly of Melastoma candidum provides insights into trichome evolution.</title>
        <authorList>
            <person name="Zhong Y."/>
            <person name="Wu W."/>
            <person name="Sun C."/>
            <person name="Zou P."/>
            <person name="Liu Y."/>
            <person name="Dai S."/>
            <person name="Zhou R."/>
        </authorList>
    </citation>
    <scope>NUCLEOTIDE SEQUENCE [LARGE SCALE GENOMIC DNA]</scope>
</reference>
<comment type="caution">
    <text evidence="1">The sequence shown here is derived from an EMBL/GenBank/DDBJ whole genome shotgun (WGS) entry which is preliminary data.</text>
</comment>
<evidence type="ECO:0000313" key="2">
    <source>
        <dbReference type="Proteomes" id="UP001057402"/>
    </source>
</evidence>
<evidence type="ECO:0000313" key="1">
    <source>
        <dbReference type="EMBL" id="KAI4376834.1"/>
    </source>
</evidence>
<name>A0ACB9RGU6_9MYRT</name>
<gene>
    <name evidence="1" type="ORF">MLD38_014549</name>
</gene>
<proteinExistence type="predicted"/>